<name>A0ABU2T4K8_9ACTN</name>
<feature type="domain" description="DUF397" evidence="2">
    <location>
        <begin position="31"/>
        <end position="83"/>
    </location>
</feature>
<keyword evidence="4" id="KW-1185">Reference proteome</keyword>
<dbReference type="EMBL" id="JAVRFE010000011">
    <property type="protein sequence ID" value="MDT0456163.1"/>
    <property type="molecule type" value="Genomic_DNA"/>
</dbReference>
<accession>A0ABU2T4K8</accession>
<dbReference type="InterPro" id="IPR007278">
    <property type="entry name" value="DUF397"/>
</dbReference>
<dbReference type="Pfam" id="PF04149">
    <property type="entry name" value="DUF397"/>
    <property type="match status" value="1"/>
</dbReference>
<comment type="caution">
    <text evidence="3">The sequence shown here is derived from an EMBL/GenBank/DDBJ whole genome shotgun (WGS) entry which is preliminary data.</text>
</comment>
<gene>
    <name evidence="3" type="ORF">RM550_10470</name>
</gene>
<reference evidence="3" key="1">
    <citation type="submission" date="2024-05" db="EMBL/GenBank/DDBJ databases">
        <title>30 novel species of actinomycetes from the DSMZ collection.</title>
        <authorList>
            <person name="Nouioui I."/>
        </authorList>
    </citation>
    <scope>NUCLEOTIDE SEQUENCE</scope>
    <source>
        <strain evidence="3">DSM 41527</strain>
    </source>
</reference>
<dbReference type="Proteomes" id="UP001180551">
    <property type="component" value="Unassembled WGS sequence"/>
</dbReference>
<protein>
    <submittedName>
        <fullName evidence="3">DUF397 domain-containing protein</fullName>
    </submittedName>
</protein>
<sequence length="89" mass="9408">MGRVCGRREGRRHRREERGSVSGRGIVGPFEKSSYSGGGSANECIEVAHTADGGRAVRDSKDRDGGTQFHASGAWGAFVGAVKAGVFER</sequence>
<proteinExistence type="predicted"/>
<dbReference type="RefSeq" id="WP_311623435.1">
    <property type="nucleotide sequence ID" value="NZ_JAVRFE010000011.1"/>
</dbReference>
<organism evidence="3 4">
    <name type="scientific">Streptomyces mooreae</name>
    <dbReference type="NCBI Taxonomy" id="3075523"/>
    <lineage>
        <taxon>Bacteria</taxon>
        <taxon>Bacillati</taxon>
        <taxon>Actinomycetota</taxon>
        <taxon>Actinomycetes</taxon>
        <taxon>Kitasatosporales</taxon>
        <taxon>Streptomycetaceae</taxon>
        <taxon>Streptomyces</taxon>
    </lineage>
</organism>
<evidence type="ECO:0000313" key="4">
    <source>
        <dbReference type="Proteomes" id="UP001180551"/>
    </source>
</evidence>
<evidence type="ECO:0000313" key="3">
    <source>
        <dbReference type="EMBL" id="MDT0456163.1"/>
    </source>
</evidence>
<evidence type="ECO:0000256" key="1">
    <source>
        <dbReference type="SAM" id="MobiDB-lite"/>
    </source>
</evidence>
<evidence type="ECO:0000259" key="2">
    <source>
        <dbReference type="Pfam" id="PF04149"/>
    </source>
</evidence>
<feature type="region of interest" description="Disordered" evidence="1">
    <location>
        <begin position="1"/>
        <end position="39"/>
    </location>
</feature>